<dbReference type="GO" id="GO:0006171">
    <property type="term" value="P:cAMP biosynthetic process"/>
    <property type="evidence" value="ECO:0007669"/>
    <property type="project" value="TreeGrafter"/>
</dbReference>
<feature type="transmembrane region" description="Helical" evidence="1">
    <location>
        <begin position="449"/>
        <end position="467"/>
    </location>
</feature>
<dbReference type="Proteomes" id="UP000249590">
    <property type="component" value="Unassembled WGS sequence"/>
</dbReference>
<dbReference type="AlphaFoldDB" id="A0A8B2NFG0"/>
<organism evidence="3 4">
    <name type="scientific">Acuticoccus sediminis</name>
    <dbReference type="NCBI Taxonomy" id="2184697"/>
    <lineage>
        <taxon>Bacteria</taxon>
        <taxon>Pseudomonadati</taxon>
        <taxon>Pseudomonadota</taxon>
        <taxon>Alphaproteobacteria</taxon>
        <taxon>Hyphomicrobiales</taxon>
        <taxon>Amorphaceae</taxon>
        <taxon>Acuticoccus</taxon>
    </lineage>
</organism>
<dbReference type="Pfam" id="PF05226">
    <property type="entry name" value="CHASE2"/>
    <property type="match status" value="1"/>
</dbReference>
<dbReference type="GO" id="GO:0004016">
    <property type="term" value="F:adenylate cyclase activity"/>
    <property type="evidence" value="ECO:0007669"/>
    <property type="project" value="UniProtKB-ARBA"/>
</dbReference>
<dbReference type="PANTHER" id="PTHR43081">
    <property type="entry name" value="ADENYLATE CYCLASE, TERMINAL-DIFFERENTIATION SPECIFIC-RELATED"/>
    <property type="match status" value="1"/>
</dbReference>
<gene>
    <name evidence="3" type="ORF">DLJ53_28250</name>
</gene>
<dbReference type="InterPro" id="IPR050697">
    <property type="entry name" value="Adenylyl/Guanylyl_Cyclase_3/4"/>
</dbReference>
<dbReference type="CDD" id="cd07302">
    <property type="entry name" value="CHD"/>
    <property type="match status" value="1"/>
</dbReference>
<keyword evidence="4" id="KW-1185">Reference proteome</keyword>
<feature type="transmembrane region" description="Helical" evidence="1">
    <location>
        <begin position="419"/>
        <end position="437"/>
    </location>
</feature>
<accession>A0A8B2NFG0</accession>
<dbReference type="SUPFAM" id="SSF55073">
    <property type="entry name" value="Nucleotide cyclase"/>
    <property type="match status" value="1"/>
</dbReference>
<reference evidence="3 4" key="1">
    <citation type="submission" date="2018-05" db="EMBL/GenBank/DDBJ databases">
        <title>Acuticoccus sediminis sp. nov., isolated from deep-sea sediment of Indian Ocean.</title>
        <authorList>
            <person name="Liu X."/>
            <person name="Lai Q."/>
            <person name="Du Y."/>
            <person name="Sun F."/>
            <person name="Zhang X."/>
            <person name="Wang S."/>
            <person name="Shao Z."/>
        </authorList>
    </citation>
    <scope>NUCLEOTIDE SEQUENCE [LARGE SCALE GENOMIC DNA]</scope>
    <source>
        <strain evidence="3 4">PTG4-2</strain>
    </source>
</reference>
<keyword evidence="1" id="KW-0472">Membrane</keyword>
<evidence type="ECO:0000259" key="2">
    <source>
        <dbReference type="PROSITE" id="PS50125"/>
    </source>
</evidence>
<name>A0A8B2NFG0_9HYPH</name>
<dbReference type="GO" id="GO:0035556">
    <property type="term" value="P:intracellular signal transduction"/>
    <property type="evidence" value="ECO:0007669"/>
    <property type="project" value="InterPro"/>
</dbReference>
<proteinExistence type="predicted"/>
<evidence type="ECO:0000313" key="4">
    <source>
        <dbReference type="Proteomes" id="UP000249590"/>
    </source>
</evidence>
<evidence type="ECO:0000313" key="3">
    <source>
        <dbReference type="EMBL" id="RAH97738.1"/>
    </source>
</evidence>
<evidence type="ECO:0000256" key="1">
    <source>
        <dbReference type="SAM" id="Phobius"/>
    </source>
</evidence>
<feature type="transmembrane region" description="Helical" evidence="1">
    <location>
        <begin position="28"/>
        <end position="49"/>
    </location>
</feature>
<feature type="transmembrane region" description="Helical" evidence="1">
    <location>
        <begin position="397"/>
        <end position="414"/>
    </location>
</feature>
<keyword evidence="1" id="KW-0812">Transmembrane</keyword>
<dbReference type="PROSITE" id="PS50125">
    <property type="entry name" value="GUANYLATE_CYCLASE_2"/>
    <property type="match status" value="1"/>
</dbReference>
<dbReference type="PANTHER" id="PTHR43081:SF1">
    <property type="entry name" value="ADENYLATE CYCLASE, TERMINAL-DIFFERENTIATION SPECIFIC"/>
    <property type="match status" value="1"/>
</dbReference>
<dbReference type="Pfam" id="PF00211">
    <property type="entry name" value="Guanylate_cyc"/>
    <property type="match status" value="1"/>
</dbReference>
<feature type="domain" description="Guanylate cyclase" evidence="2">
    <location>
        <begin position="509"/>
        <end position="640"/>
    </location>
</feature>
<dbReference type="InterPro" id="IPR001054">
    <property type="entry name" value="A/G_cyclase"/>
</dbReference>
<dbReference type="InterPro" id="IPR007890">
    <property type="entry name" value="CHASE2"/>
</dbReference>
<dbReference type="Gene3D" id="3.30.70.1230">
    <property type="entry name" value="Nucleotide cyclase"/>
    <property type="match status" value="1"/>
</dbReference>
<dbReference type="EMBL" id="QHHQ01000008">
    <property type="protein sequence ID" value="RAH97738.1"/>
    <property type="molecule type" value="Genomic_DNA"/>
</dbReference>
<protein>
    <submittedName>
        <fullName evidence="3">Adenylate/guanylate cyclase domain-containing protein</fullName>
    </submittedName>
</protein>
<sequence>MQRTVDDEDLVAEARNRRRLKPNRWRRSLRRVVPLTLITLTLVVIGVLVRVEDYTALERLRTIVFDEYQNLSPRAFDPDAPVRIIAIDEESLRRVGQWPWPRSQIATMVDRLTDLGAAAIGLDIIFAEPDRMSPDNIARLMPEGPERDRVAAALQGVPRGDDMLAVSLQRAPSVVGVLLEADSGQQPSSDRGFSDPKAGYAFAGDPPHDFLPNYGQIKGPLPALAQAAVGLGALNWLPGTDQIVRTVPLMFHAGDGVFMPGLAAETLRVAQGETGFVIRSSNASGQTAFGAETGINAIKIGAFVVPTTRNGSVLMHYTPHEDARHISAWRVLDGDVKPEEIAGRIILVGATATGLFDLQATPIDVAIPGIEINAQLIEQIVAGVWLERPDWADGMEIIVFVLLALLFGLVAAVLAPQTAAVVGVTTIAVVFGASYWAFTREGIFIDPSFPSLASGITLFAMTAWVAVRERADRRWVRHAFSRYVSSDVVENLADDPARLTLGGEMRPMTILFTDIRGFTTIGETMDAEALTAYLNAFLTEMTGVILAHRGTIDKYMGDAIMAFWNAPLDDFAHAAHACETALSMLDALAAFNASSDRDFPVTAIGIGLNTGVCCVGNLGADQRFDYSVIGDDVNVASRLESQTKTYGVPILVGPRTAEQARPAGYVFALVDNVRVKGKTAPIEVFALIGGPNHPPSEALEIAGEAVDALATAAEVGDTTAMNDALETLDALGSTMLDTVVAIYRSRYQRLMRSEIGDIAATD</sequence>
<dbReference type="SMART" id="SM01080">
    <property type="entry name" value="CHASE2"/>
    <property type="match status" value="1"/>
</dbReference>
<dbReference type="SMART" id="SM00044">
    <property type="entry name" value="CYCc"/>
    <property type="match status" value="1"/>
</dbReference>
<keyword evidence="1" id="KW-1133">Transmembrane helix</keyword>
<dbReference type="InterPro" id="IPR029787">
    <property type="entry name" value="Nucleotide_cyclase"/>
</dbReference>
<comment type="caution">
    <text evidence="3">The sequence shown here is derived from an EMBL/GenBank/DDBJ whole genome shotgun (WGS) entry which is preliminary data.</text>
</comment>